<dbReference type="RefSeq" id="WP_199202072.1">
    <property type="nucleotide sequence ID" value="NZ_MT720902.1"/>
</dbReference>
<proteinExistence type="predicted"/>
<accession>A0A7T0Q858</accession>
<name>A0A7T0Q858_KLEPN</name>
<sequence length="80" mass="9097">MVTRRYLLGGEYPSEEFVQASLEKYFFRQGFDIDTGSYIDLICRDKESRDVVWHIEVKGKTSQPGLDFRTCLGQLGVGSG</sequence>
<reference evidence="1" key="1">
    <citation type="submission" date="2020-07" db="EMBL/GenBank/DDBJ databases">
        <authorList>
            <person name="Herencias C."/>
        </authorList>
    </citation>
    <scope>NUCLEOTIDE SEQUENCE</scope>
    <source>
        <strain evidence="1">Kpn-1144</strain>
        <plasmid evidence="1">pKP-M1144</plasmid>
    </source>
</reference>
<keyword evidence="1" id="KW-0614">Plasmid</keyword>
<evidence type="ECO:0000313" key="1">
    <source>
        <dbReference type="EMBL" id="QPL19260.1"/>
    </source>
</evidence>
<geneLocation type="plasmid" evidence="1">
    <name>pKP-M1144</name>
</geneLocation>
<protein>
    <submittedName>
        <fullName evidence="1">Uncharacterized protein</fullName>
    </submittedName>
</protein>
<organism evidence="1">
    <name type="scientific">Klebsiella pneumoniae</name>
    <dbReference type="NCBI Taxonomy" id="573"/>
    <lineage>
        <taxon>Bacteria</taxon>
        <taxon>Pseudomonadati</taxon>
        <taxon>Pseudomonadota</taxon>
        <taxon>Gammaproteobacteria</taxon>
        <taxon>Enterobacterales</taxon>
        <taxon>Enterobacteriaceae</taxon>
        <taxon>Klebsiella/Raoultella group</taxon>
        <taxon>Klebsiella</taxon>
        <taxon>Klebsiella pneumoniae complex</taxon>
    </lineage>
</organism>
<dbReference type="AlphaFoldDB" id="A0A7T0Q858"/>
<dbReference type="EMBL" id="MT720902">
    <property type="protein sequence ID" value="QPL19260.1"/>
    <property type="molecule type" value="Genomic_DNA"/>
</dbReference>
<gene>
    <name evidence="1" type="ORF">NHGDPLPH_00008</name>
</gene>